<evidence type="ECO:0000256" key="6">
    <source>
        <dbReference type="ARBA" id="ARBA00022955"/>
    </source>
</evidence>
<comment type="similarity">
    <text evidence="2 13">Belongs to the flavoprotein pyridine nucleotide cytochrome reductase family.</text>
</comment>
<keyword evidence="6" id="KW-0752">Steroid biosynthesis</keyword>
<evidence type="ECO:0000259" key="15">
    <source>
        <dbReference type="PROSITE" id="PS51384"/>
    </source>
</evidence>
<feature type="domain" description="FAD-binding FR-type" evidence="15">
    <location>
        <begin position="56"/>
        <end position="168"/>
    </location>
</feature>
<feature type="binding site" evidence="12">
    <location>
        <position position="130"/>
    </location>
    <ligand>
        <name>FAD</name>
        <dbReference type="ChEBI" id="CHEBI:57692"/>
    </ligand>
</feature>
<evidence type="ECO:0000313" key="16">
    <source>
        <dbReference type="Proteomes" id="UP000694866"/>
    </source>
</evidence>
<keyword evidence="14" id="KW-0812">Transmembrane</keyword>
<keyword evidence="8" id="KW-0756">Sterol biosynthesis</keyword>
<feature type="binding site" evidence="12">
    <location>
        <position position="108"/>
    </location>
    <ligand>
        <name>FAD</name>
        <dbReference type="ChEBI" id="CHEBI:57692"/>
    </ligand>
</feature>
<evidence type="ECO:0000256" key="3">
    <source>
        <dbReference type="ARBA" id="ARBA00022516"/>
    </source>
</evidence>
<dbReference type="Pfam" id="PF00970">
    <property type="entry name" value="FAD_binding_6"/>
    <property type="match status" value="1"/>
</dbReference>
<evidence type="ECO:0000256" key="13">
    <source>
        <dbReference type="RuleBase" id="RU361226"/>
    </source>
</evidence>
<evidence type="ECO:0000256" key="1">
    <source>
        <dbReference type="ARBA" id="ARBA00001974"/>
    </source>
</evidence>
<evidence type="ECO:0000256" key="7">
    <source>
        <dbReference type="ARBA" id="ARBA00023002"/>
    </source>
</evidence>
<evidence type="ECO:0000256" key="2">
    <source>
        <dbReference type="ARBA" id="ARBA00006105"/>
    </source>
</evidence>
<dbReference type="GeneID" id="105263580"/>
<dbReference type="GO" id="GO:0005739">
    <property type="term" value="C:mitochondrion"/>
    <property type="evidence" value="ECO:0007669"/>
    <property type="project" value="TreeGrafter"/>
</dbReference>
<dbReference type="InterPro" id="IPR017938">
    <property type="entry name" value="Riboflavin_synthase-like_b-brl"/>
</dbReference>
<protein>
    <recommendedName>
        <fullName evidence="13">NADH-cytochrome b5 reductase</fullName>
        <ecNumber evidence="13">1.6.2.2</ecNumber>
    </recommendedName>
</protein>
<dbReference type="AlphaFoldDB" id="A0A9R1TTN5"/>
<dbReference type="PANTHER" id="PTHR19370">
    <property type="entry name" value="NADH-CYTOCHROME B5 REDUCTASE"/>
    <property type="match status" value="1"/>
</dbReference>
<dbReference type="FunFam" id="2.40.30.10:FF:000021">
    <property type="entry name" value="NADH-cytochrome b5 reductase"/>
    <property type="match status" value="1"/>
</dbReference>
<keyword evidence="4 12" id="KW-0285">Flavoprotein</keyword>
<feature type="binding site" evidence="12">
    <location>
        <position position="142"/>
    </location>
    <ligand>
        <name>FAD</name>
        <dbReference type="ChEBI" id="CHEBI:57692"/>
    </ligand>
</feature>
<keyword evidence="6" id="KW-0443">Lipid metabolism</keyword>
<dbReference type="SUPFAM" id="SSF63380">
    <property type="entry name" value="Riboflavin synthase domain-like"/>
    <property type="match status" value="1"/>
</dbReference>
<evidence type="ECO:0000313" key="17">
    <source>
        <dbReference type="RefSeq" id="XP_011298166.1"/>
    </source>
</evidence>
<feature type="binding site" evidence="12">
    <location>
        <position position="110"/>
    </location>
    <ligand>
        <name>FAD</name>
        <dbReference type="ChEBI" id="CHEBI:57692"/>
    </ligand>
</feature>
<dbReference type="PRINTS" id="PR00406">
    <property type="entry name" value="CYTB5RDTASE"/>
</dbReference>
<feature type="binding site" evidence="12">
    <location>
        <position position="201"/>
    </location>
    <ligand>
        <name>FAD</name>
        <dbReference type="ChEBI" id="CHEBI:57692"/>
    </ligand>
</feature>
<comment type="cofactor">
    <cofactor evidence="1 12 13">
        <name>FAD</name>
        <dbReference type="ChEBI" id="CHEBI:57692"/>
    </cofactor>
</comment>
<dbReference type="InterPro" id="IPR008333">
    <property type="entry name" value="Cbr1-like_FAD-bd_dom"/>
</dbReference>
<gene>
    <name evidence="17" type="primary">LOC105263580</name>
</gene>
<keyword evidence="10" id="KW-1207">Sterol metabolism</keyword>
<dbReference type="EC" id="1.6.2.2" evidence="13"/>
<comment type="catalytic activity">
    <reaction evidence="13">
        <text>2 Fe(III)-[cytochrome b5] + NADH = 2 Fe(II)-[cytochrome b5] + NAD(+) + H(+)</text>
        <dbReference type="Rhea" id="RHEA:46680"/>
        <dbReference type="Rhea" id="RHEA-COMP:10438"/>
        <dbReference type="Rhea" id="RHEA-COMP:10439"/>
        <dbReference type="ChEBI" id="CHEBI:15378"/>
        <dbReference type="ChEBI" id="CHEBI:29033"/>
        <dbReference type="ChEBI" id="CHEBI:29034"/>
        <dbReference type="ChEBI" id="CHEBI:57540"/>
        <dbReference type="ChEBI" id="CHEBI:57945"/>
        <dbReference type="EC" id="1.6.2.2"/>
    </reaction>
</comment>
<dbReference type="SUPFAM" id="SSF52343">
    <property type="entry name" value="Ferredoxin reductase-like, C-terminal NADP-linked domain"/>
    <property type="match status" value="1"/>
</dbReference>
<dbReference type="InterPro" id="IPR001709">
    <property type="entry name" value="Flavoprot_Pyr_Nucl_cyt_Rdtase"/>
</dbReference>
<dbReference type="Pfam" id="PF00175">
    <property type="entry name" value="NAD_binding_1"/>
    <property type="match status" value="1"/>
</dbReference>
<evidence type="ECO:0000256" key="11">
    <source>
        <dbReference type="ARBA" id="ARBA00023221"/>
    </source>
</evidence>
<dbReference type="PROSITE" id="PS51384">
    <property type="entry name" value="FAD_FR"/>
    <property type="match status" value="1"/>
</dbReference>
<organism evidence="16 17">
    <name type="scientific">Fopius arisanus</name>
    <dbReference type="NCBI Taxonomy" id="64838"/>
    <lineage>
        <taxon>Eukaryota</taxon>
        <taxon>Metazoa</taxon>
        <taxon>Ecdysozoa</taxon>
        <taxon>Arthropoda</taxon>
        <taxon>Hexapoda</taxon>
        <taxon>Insecta</taxon>
        <taxon>Pterygota</taxon>
        <taxon>Neoptera</taxon>
        <taxon>Endopterygota</taxon>
        <taxon>Hymenoptera</taxon>
        <taxon>Apocrita</taxon>
        <taxon>Ichneumonoidea</taxon>
        <taxon>Braconidae</taxon>
        <taxon>Opiinae</taxon>
        <taxon>Fopius</taxon>
    </lineage>
</organism>
<keyword evidence="14" id="KW-0472">Membrane</keyword>
<evidence type="ECO:0000256" key="10">
    <source>
        <dbReference type="ARBA" id="ARBA00023166"/>
    </source>
</evidence>
<evidence type="ECO:0000256" key="12">
    <source>
        <dbReference type="PIRSR" id="PIRSR601834-1"/>
    </source>
</evidence>
<dbReference type="Proteomes" id="UP000694866">
    <property type="component" value="Unplaced"/>
</dbReference>
<dbReference type="InterPro" id="IPR001834">
    <property type="entry name" value="CBR-like"/>
</dbReference>
<evidence type="ECO:0000256" key="9">
    <source>
        <dbReference type="ARBA" id="ARBA00023027"/>
    </source>
</evidence>
<keyword evidence="3" id="KW-0444">Lipid biosynthesis</keyword>
<dbReference type="GO" id="GO:0071949">
    <property type="term" value="F:FAD binding"/>
    <property type="evidence" value="ECO:0007669"/>
    <property type="project" value="TreeGrafter"/>
</dbReference>
<dbReference type="GO" id="GO:0090524">
    <property type="term" value="F:cytochrome-b5 reductase activity, acting on NADH"/>
    <property type="evidence" value="ECO:0007669"/>
    <property type="project" value="UniProtKB-EC"/>
</dbReference>
<dbReference type="InterPro" id="IPR017927">
    <property type="entry name" value="FAD-bd_FR_type"/>
</dbReference>
<feature type="binding site" evidence="12">
    <location>
        <position position="144"/>
    </location>
    <ligand>
        <name>FAD</name>
        <dbReference type="ChEBI" id="CHEBI:57692"/>
    </ligand>
</feature>
<reference evidence="17" key="1">
    <citation type="submission" date="2025-08" db="UniProtKB">
        <authorList>
            <consortium name="RefSeq"/>
        </authorList>
    </citation>
    <scope>IDENTIFICATION</scope>
    <source>
        <strain evidence="17">USDA-PBARC FA_bdor</strain>
        <tissue evidence="17">Whole organism</tissue>
    </source>
</reference>
<evidence type="ECO:0000256" key="5">
    <source>
        <dbReference type="ARBA" id="ARBA00022827"/>
    </source>
</evidence>
<keyword evidence="7 13" id="KW-0560">Oxidoreductase</keyword>
<feature type="transmembrane region" description="Helical" evidence="14">
    <location>
        <begin position="17"/>
        <end position="39"/>
    </location>
</feature>
<dbReference type="InterPro" id="IPR001433">
    <property type="entry name" value="OxRdtase_FAD/NAD-bd"/>
</dbReference>
<dbReference type="RefSeq" id="XP_011298166.1">
    <property type="nucleotide sequence ID" value="XM_011299864.1"/>
</dbReference>
<accession>A0A9R1TTN5</accession>
<dbReference type="Gene3D" id="2.40.30.10">
    <property type="entry name" value="Translation factors"/>
    <property type="match status" value="1"/>
</dbReference>
<dbReference type="Gene3D" id="3.40.50.80">
    <property type="entry name" value="Nucleotide-binding domain of ferredoxin-NADP reductase (FNR) module"/>
    <property type="match status" value="1"/>
</dbReference>
<dbReference type="GO" id="GO:0016126">
    <property type="term" value="P:sterol biosynthetic process"/>
    <property type="evidence" value="ECO:0007669"/>
    <property type="project" value="UniProtKB-KW"/>
</dbReference>
<keyword evidence="16" id="KW-1185">Reference proteome</keyword>
<dbReference type="CDD" id="cd06183">
    <property type="entry name" value="cyt_b5_reduct_like"/>
    <property type="match status" value="1"/>
</dbReference>
<dbReference type="KEGG" id="fas:105263580"/>
<dbReference type="PRINTS" id="PR00371">
    <property type="entry name" value="FPNCR"/>
</dbReference>
<feature type="binding site" evidence="12">
    <location>
        <position position="125"/>
    </location>
    <ligand>
        <name>FAD</name>
        <dbReference type="ChEBI" id="CHEBI:57692"/>
    </ligand>
</feature>
<evidence type="ECO:0000256" key="4">
    <source>
        <dbReference type="ARBA" id="ARBA00022630"/>
    </source>
</evidence>
<keyword evidence="11" id="KW-0753">Steroid metabolism</keyword>
<keyword evidence="5 12" id="KW-0274">FAD</keyword>
<evidence type="ECO:0000256" key="8">
    <source>
        <dbReference type="ARBA" id="ARBA00023011"/>
    </source>
</evidence>
<feature type="binding site" evidence="12">
    <location>
        <position position="127"/>
    </location>
    <ligand>
        <name>FAD</name>
        <dbReference type="ChEBI" id="CHEBI:57692"/>
    </ligand>
</feature>
<sequence length="317" mass="35479">MANNQAPVARNLTDNSGILTVLAAVGTVVVVGVVVQYFLTWRKGKRKSPILLENPLAKYNLPLIEKEVISHDTRRFRLGLPTPEHVLGLPTGQHIHLTADINGELVIRAYTPVSSDDDHGFVDLVVKVYFKNVHPKFPEGGKLSQHLEAMKIGDTIAVKGPSGRLVYKGRGNFAIRMLRKEPPVEHHVKKAVMIAGGTGITPMLQLIRQITKDPEDHTQVSLLFANQTEKDILLREELENLAKNHADQFKLWFTLDTSSESWKYSTGWVNTDMIKEHMFPPAPDTIVLMCGPPPMINFACTPNLDKLGYDTKMRFAY</sequence>
<keyword evidence="14" id="KW-1133">Transmembrane helix</keyword>
<keyword evidence="9 13" id="KW-0520">NAD</keyword>
<dbReference type="PANTHER" id="PTHR19370:SF185">
    <property type="entry name" value="NADH-CYTOCHROME B5 REDUCTASE"/>
    <property type="match status" value="1"/>
</dbReference>
<dbReference type="InterPro" id="IPR039261">
    <property type="entry name" value="FNR_nucleotide-bd"/>
</dbReference>
<proteinExistence type="inferred from homology"/>
<evidence type="ECO:0000256" key="14">
    <source>
        <dbReference type="SAM" id="Phobius"/>
    </source>
</evidence>
<dbReference type="OrthoDB" id="432685at2759"/>
<name>A0A9R1TTN5_9HYME</name>
<dbReference type="FunFam" id="3.40.50.80:FF:000005">
    <property type="entry name" value="NADH-cytochrome b5 reductase"/>
    <property type="match status" value="1"/>
</dbReference>